<dbReference type="PROSITE" id="PS50893">
    <property type="entry name" value="ABC_TRANSPORTER_2"/>
    <property type="match status" value="1"/>
</dbReference>
<dbReference type="InterPro" id="IPR017871">
    <property type="entry name" value="ABC_transporter-like_CS"/>
</dbReference>
<evidence type="ECO:0000256" key="6">
    <source>
        <dbReference type="ARBA" id="ARBA00022840"/>
    </source>
</evidence>
<feature type="transmembrane region" description="Helical" evidence="9">
    <location>
        <begin position="84"/>
        <end position="104"/>
    </location>
</feature>
<dbReference type="InterPro" id="IPR011527">
    <property type="entry name" value="ABC1_TM_dom"/>
</dbReference>
<keyword evidence="4 9" id="KW-0812">Transmembrane</keyword>
<evidence type="ECO:0000256" key="4">
    <source>
        <dbReference type="ARBA" id="ARBA00022692"/>
    </source>
</evidence>
<dbReference type="InterPro" id="IPR036640">
    <property type="entry name" value="ABC1_TM_sf"/>
</dbReference>
<comment type="subcellular location">
    <subcellularLocation>
        <location evidence="1">Cell membrane</location>
        <topology evidence="1">Multi-pass membrane protein</topology>
    </subcellularLocation>
</comment>
<keyword evidence="7 9" id="KW-1133">Transmembrane helix</keyword>
<evidence type="ECO:0000256" key="2">
    <source>
        <dbReference type="ARBA" id="ARBA00022448"/>
    </source>
</evidence>
<gene>
    <name evidence="12" type="ORF">CD178_01471</name>
</gene>
<evidence type="ECO:0000256" key="1">
    <source>
        <dbReference type="ARBA" id="ARBA00004651"/>
    </source>
</evidence>
<keyword evidence="8 9" id="KW-0472">Membrane</keyword>
<keyword evidence="13" id="KW-1185">Reference proteome</keyword>
<evidence type="ECO:0000313" key="13">
    <source>
        <dbReference type="Proteomes" id="UP000264120"/>
    </source>
</evidence>
<dbReference type="EMBL" id="CP023036">
    <property type="protein sequence ID" value="AXY22248.1"/>
    <property type="molecule type" value="Genomic_DNA"/>
</dbReference>
<protein>
    <submittedName>
        <fullName evidence="12">Multidrug export ATP-binding/permease protein</fullName>
        <ecNumber evidence="12">3.6.3.-</ecNumber>
    </submittedName>
</protein>
<feature type="domain" description="ABC transporter" evidence="10">
    <location>
        <begin position="368"/>
        <end position="602"/>
    </location>
</feature>
<dbReference type="PROSITE" id="PS50929">
    <property type="entry name" value="ABC_TM1F"/>
    <property type="match status" value="1"/>
</dbReference>
<dbReference type="Gene3D" id="1.20.1560.10">
    <property type="entry name" value="ABC transporter type 1, transmembrane domain"/>
    <property type="match status" value="1"/>
</dbReference>
<dbReference type="GO" id="GO:0016887">
    <property type="term" value="F:ATP hydrolysis activity"/>
    <property type="evidence" value="ECO:0007669"/>
    <property type="project" value="InterPro"/>
</dbReference>
<evidence type="ECO:0000256" key="8">
    <source>
        <dbReference type="ARBA" id="ARBA00023136"/>
    </source>
</evidence>
<proteinExistence type="predicted"/>
<dbReference type="Pfam" id="PF00005">
    <property type="entry name" value="ABC_tran"/>
    <property type="match status" value="1"/>
</dbReference>
<dbReference type="PROSITE" id="PS00211">
    <property type="entry name" value="ABC_TRANSPORTER_1"/>
    <property type="match status" value="1"/>
</dbReference>
<dbReference type="InterPro" id="IPR003593">
    <property type="entry name" value="AAA+_ATPase"/>
</dbReference>
<dbReference type="SUPFAM" id="SSF52540">
    <property type="entry name" value="P-loop containing nucleoside triphosphate hydrolases"/>
    <property type="match status" value="1"/>
</dbReference>
<dbReference type="Gene3D" id="3.40.50.300">
    <property type="entry name" value="P-loop containing nucleotide triphosphate hydrolases"/>
    <property type="match status" value="1"/>
</dbReference>
<dbReference type="KEGG" id="ksc:CD178_01471"/>
<evidence type="ECO:0000259" key="11">
    <source>
        <dbReference type="PROSITE" id="PS50929"/>
    </source>
</evidence>
<organism evidence="12 13">
    <name type="scientific">Komagataeibacter saccharivorans</name>
    <dbReference type="NCBI Taxonomy" id="265959"/>
    <lineage>
        <taxon>Bacteria</taxon>
        <taxon>Pseudomonadati</taxon>
        <taxon>Pseudomonadota</taxon>
        <taxon>Alphaproteobacteria</taxon>
        <taxon>Acetobacterales</taxon>
        <taxon>Acetobacteraceae</taxon>
        <taxon>Komagataeibacter</taxon>
    </lineage>
</organism>
<dbReference type="Proteomes" id="UP000264120">
    <property type="component" value="Chromosome"/>
</dbReference>
<feature type="domain" description="ABC transmembrane type-1" evidence="11">
    <location>
        <begin position="49"/>
        <end position="332"/>
    </location>
</feature>
<evidence type="ECO:0000259" key="10">
    <source>
        <dbReference type="PROSITE" id="PS50893"/>
    </source>
</evidence>
<keyword evidence="3" id="KW-1003">Cell membrane</keyword>
<evidence type="ECO:0000256" key="9">
    <source>
        <dbReference type="SAM" id="Phobius"/>
    </source>
</evidence>
<keyword evidence="6 12" id="KW-0067">ATP-binding</keyword>
<evidence type="ECO:0000256" key="7">
    <source>
        <dbReference type="ARBA" id="ARBA00022989"/>
    </source>
</evidence>
<evidence type="ECO:0000256" key="5">
    <source>
        <dbReference type="ARBA" id="ARBA00022741"/>
    </source>
</evidence>
<dbReference type="GO" id="GO:0034040">
    <property type="term" value="F:ATPase-coupled lipid transmembrane transporter activity"/>
    <property type="evidence" value="ECO:0007669"/>
    <property type="project" value="TreeGrafter"/>
</dbReference>
<dbReference type="FunFam" id="3.40.50.300:FF:000221">
    <property type="entry name" value="Multidrug ABC transporter ATP-binding protein"/>
    <property type="match status" value="1"/>
</dbReference>
<feature type="transmembrane region" description="Helical" evidence="9">
    <location>
        <begin position="275"/>
        <end position="294"/>
    </location>
</feature>
<feature type="transmembrane region" description="Helical" evidence="9">
    <location>
        <begin position="49"/>
        <end position="72"/>
    </location>
</feature>
<dbReference type="OrthoDB" id="5288404at2"/>
<dbReference type="AlphaFoldDB" id="A0A347WBK5"/>
<dbReference type="GO" id="GO:0005524">
    <property type="term" value="F:ATP binding"/>
    <property type="evidence" value="ECO:0007669"/>
    <property type="project" value="UniProtKB-KW"/>
</dbReference>
<dbReference type="EC" id="3.6.3.-" evidence="12"/>
<reference evidence="12 13" key="1">
    <citation type="submission" date="2017-08" db="EMBL/GenBank/DDBJ databases">
        <title>Complete genome sequence of Gluconacetobacter saccharivorans CV1 isolated from Fermented Vinegar.</title>
        <authorList>
            <person name="Kim S.-Y."/>
        </authorList>
    </citation>
    <scope>NUCLEOTIDE SEQUENCE [LARGE SCALE GENOMIC DNA]</scope>
    <source>
        <strain evidence="12 13">CV1</strain>
    </source>
</reference>
<dbReference type="Pfam" id="PF00664">
    <property type="entry name" value="ABC_membrane"/>
    <property type="match status" value="1"/>
</dbReference>
<dbReference type="PANTHER" id="PTHR24221">
    <property type="entry name" value="ATP-BINDING CASSETTE SUB-FAMILY B"/>
    <property type="match status" value="1"/>
</dbReference>
<dbReference type="GO" id="GO:0140359">
    <property type="term" value="F:ABC-type transporter activity"/>
    <property type="evidence" value="ECO:0007669"/>
    <property type="project" value="InterPro"/>
</dbReference>
<accession>A0A347WBK5</accession>
<dbReference type="SUPFAM" id="SSF90123">
    <property type="entry name" value="ABC transporter transmembrane region"/>
    <property type="match status" value="1"/>
</dbReference>
<sequence length="609" mass="66241">MTVPDHTPPSSSVPATQSDTLRITALRRYRYRPLRFILHYVRLHARGHAVIITAIVVAVACNVGMSAIIRHLVNGMTEGGQGTVAVWVSIILFCVTIICDNAAWRVAGWLASGEFVRVGGDVRQDLFRYLTGHAATYFADRLSGSLAARVSAAASAVVALENMGAWNLLPSMLNLLLAIATLGTVSPWMALVLVAMTMLVGLVIYRLAGRGQDLHLSYAAEAAEVDGEMLDVMQNLPLVRAYGMIDSEHARMRRRIRGETGLHCRSLRYMEKLRMIHSLVTAVMTTGLLIWAVLLWRMHRATTGDVVMVTTLGFLILNCTRDFAFSMVEAMKHVTRLSETLGHLLAPHEQSGVPETAILPSAACRGHVRLHDVTFAYPGGVPVLSHFSLDIPAGTRVGLVGVSGSGKSTVLALLQRQRFVQDGAVEMDGINILQLDEASLRAAMAVVPQDVYLLRRTVGENIRYGRPDATEGEVRAAAEAAGCTDFIAAMPHGFDTVVGERGVMLSGGQRQRIAIARAFLRNAPILILDEATSALDGESERHVHAALERLMVGRTVIAVAHRLSTLRGFDRIVVMERGRIAQQGSMAELERVPGPYRDRLLAHGGDMLP</sequence>
<dbReference type="InterPro" id="IPR027417">
    <property type="entry name" value="P-loop_NTPase"/>
</dbReference>
<evidence type="ECO:0000313" key="12">
    <source>
        <dbReference type="EMBL" id="AXY22248.1"/>
    </source>
</evidence>
<name>A0A347WBK5_9PROT</name>
<dbReference type="InterPro" id="IPR003439">
    <property type="entry name" value="ABC_transporter-like_ATP-bd"/>
</dbReference>
<dbReference type="InterPro" id="IPR039421">
    <property type="entry name" value="Type_1_exporter"/>
</dbReference>
<keyword evidence="2" id="KW-0813">Transport</keyword>
<feature type="transmembrane region" description="Helical" evidence="9">
    <location>
        <begin position="188"/>
        <end position="208"/>
    </location>
</feature>
<evidence type="ECO:0000256" key="3">
    <source>
        <dbReference type="ARBA" id="ARBA00022475"/>
    </source>
</evidence>
<dbReference type="SMART" id="SM00382">
    <property type="entry name" value="AAA"/>
    <property type="match status" value="1"/>
</dbReference>
<keyword evidence="5" id="KW-0547">Nucleotide-binding</keyword>
<dbReference type="GO" id="GO:0005886">
    <property type="term" value="C:plasma membrane"/>
    <property type="evidence" value="ECO:0007669"/>
    <property type="project" value="UniProtKB-SubCell"/>
</dbReference>
<dbReference type="RefSeq" id="WP_118962784.1">
    <property type="nucleotide sequence ID" value="NZ_CP023036.1"/>
</dbReference>
<keyword evidence="12" id="KW-0378">Hydrolase</keyword>
<dbReference type="PANTHER" id="PTHR24221:SF654">
    <property type="entry name" value="ATP-BINDING CASSETTE SUB-FAMILY B MEMBER 6"/>
    <property type="match status" value="1"/>
</dbReference>